<sequence length="571" mass="66074">MTILPFGAEGPIGGRIYFEEHSSPLLPIRCDGVPFQFVGRQIRECWKDRHRSDKLKSRRKIPNFGSVYQRLDKTIIDKIYSLVGDDAMLTSGEGNNRRITSITLQVPKKVSPRMTMKEIMKKLVLKTFSSSINLLGRSVFWRNMVRRSVCWMPPTRPASLKCPCFVCVNTNSGYVVVGSFVLPTETTYHIKRGLAVLKSWNPTWKPPYFITDYDRKEMKAIEETFPGCFTILCDFHREQSWKRWVGPTNGVTHPKEVLELLRSIANSSDEQSFTEAVDALKESSHWNKRLQDWFQTFWLKESKLAEEKDLSGVTHMEEEMPAATDRDEEMPAPTHMEEEMPATTNMEEEMPTPTNMEQEMPATTNMEQEMPAHMQKEDKVLRTILHQPIDDTRVNFNQYESVIGAVNENNCHWILVFVENYLAGKSLKFTWTKKDVAEKRKSVTDLNSTDEQVGDWQRDNAAAKGDETFTRHCEVREVSLVMDEIIKRISDDVLVQEDKVCSMKRPTFGERDGSTLEQIFTEYRVIYLEYVFNLLAKEACALLLSNILTLNYDIVDQECRKTETTKRQFLS</sequence>
<organism evidence="1 2">
    <name type="scientific">Mya arenaria</name>
    <name type="common">Soft-shell clam</name>
    <dbReference type="NCBI Taxonomy" id="6604"/>
    <lineage>
        <taxon>Eukaryota</taxon>
        <taxon>Metazoa</taxon>
        <taxon>Spiralia</taxon>
        <taxon>Lophotrochozoa</taxon>
        <taxon>Mollusca</taxon>
        <taxon>Bivalvia</taxon>
        <taxon>Autobranchia</taxon>
        <taxon>Heteroconchia</taxon>
        <taxon>Euheterodonta</taxon>
        <taxon>Imparidentia</taxon>
        <taxon>Neoheterodontei</taxon>
        <taxon>Myida</taxon>
        <taxon>Myoidea</taxon>
        <taxon>Myidae</taxon>
        <taxon>Mya</taxon>
    </lineage>
</organism>
<dbReference type="PANTHER" id="PTHR47456:SF1">
    <property type="entry name" value="PHD-TYPE DOMAIN-CONTAINING PROTEIN"/>
    <property type="match status" value="1"/>
</dbReference>
<accession>A0ABY7FAY5</accession>
<protein>
    <recommendedName>
        <fullName evidence="3">MULE transposase domain-containing protein</fullName>
    </recommendedName>
</protein>
<evidence type="ECO:0008006" key="3">
    <source>
        <dbReference type="Google" id="ProtNLM"/>
    </source>
</evidence>
<evidence type="ECO:0000313" key="1">
    <source>
        <dbReference type="EMBL" id="WAR16481.1"/>
    </source>
</evidence>
<dbReference type="Proteomes" id="UP001164746">
    <property type="component" value="Chromosome 10"/>
</dbReference>
<evidence type="ECO:0000313" key="2">
    <source>
        <dbReference type="Proteomes" id="UP001164746"/>
    </source>
</evidence>
<dbReference type="EMBL" id="CP111021">
    <property type="protein sequence ID" value="WAR16481.1"/>
    <property type="molecule type" value="Genomic_DNA"/>
</dbReference>
<name>A0ABY7FAY5_MYAAR</name>
<reference evidence="1" key="1">
    <citation type="submission" date="2022-11" db="EMBL/GenBank/DDBJ databases">
        <title>Centuries of genome instability and evolution in soft-shell clam transmissible cancer (bioRxiv).</title>
        <authorList>
            <person name="Hart S.F.M."/>
            <person name="Yonemitsu M.A."/>
            <person name="Giersch R.M."/>
            <person name="Beal B.F."/>
            <person name="Arriagada G."/>
            <person name="Davis B.W."/>
            <person name="Ostrander E.A."/>
            <person name="Goff S.P."/>
            <person name="Metzger M.J."/>
        </authorList>
    </citation>
    <scope>NUCLEOTIDE SEQUENCE</scope>
    <source>
        <strain evidence="1">MELC-2E11</strain>
        <tissue evidence="1">Siphon/mantle</tissue>
    </source>
</reference>
<dbReference type="PANTHER" id="PTHR47456">
    <property type="entry name" value="PHD-TYPE DOMAIN-CONTAINING PROTEIN"/>
    <property type="match status" value="1"/>
</dbReference>
<gene>
    <name evidence="1" type="ORF">MAR_031075</name>
</gene>
<keyword evidence="2" id="KW-1185">Reference proteome</keyword>
<proteinExistence type="predicted"/>